<dbReference type="InterPro" id="IPR016187">
    <property type="entry name" value="CTDL_fold"/>
</dbReference>
<dbReference type="SUPFAM" id="SSF56436">
    <property type="entry name" value="C-type lectin-like"/>
    <property type="match status" value="1"/>
</dbReference>
<evidence type="ECO:0000313" key="2">
    <source>
        <dbReference type="EMBL" id="JAS41509.1"/>
    </source>
</evidence>
<evidence type="ECO:0000259" key="1">
    <source>
        <dbReference type="PROSITE" id="PS50041"/>
    </source>
</evidence>
<dbReference type="EMBL" id="GECZ01028260">
    <property type="protein sequence ID" value="JAS41509.1"/>
    <property type="molecule type" value="Transcribed_RNA"/>
</dbReference>
<gene>
    <name evidence="2" type="ORF">g.19695</name>
</gene>
<name>A0A1B6EU92_9HEMI</name>
<dbReference type="InterPro" id="IPR016186">
    <property type="entry name" value="C-type_lectin-like/link_sf"/>
</dbReference>
<dbReference type="InterPro" id="IPR001304">
    <property type="entry name" value="C-type_lectin-like"/>
</dbReference>
<organism evidence="2">
    <name type="scientific">Cuerna arida</name>
    <dbReference type="NCBI Taxonomy" id="1464854"/>
    <lineage>
        <taxon>Eukaryota</taxon>
        <taxon>Metazoa</taxon>
        <taxon>Ecdysozoa</taxon>
        <taxon>Arthropoda</taxon>
        <taxon>Hexapoda</taxon>
        <taxon>Insecta</taxon>
        <taxon>Pterygota</taxon>
        <taxon>Neoptera</taxon>
        <taxon>Paraneoptera</taxon>
        <taxon>Hemiptera</taxon>
        <taxon>Auchenorrhyncha</taxon>
        <taxon>Membracoidea</taxon>
        <taxon>Cicadellidae</taxon>
        <taxon>Cicadellinae</taxon>
        <taxon>Proconiini</taxon>
        <taxon>Cuerna</taxon>
    </lineage>
</organism>
<dbReference type="CDD" id="cd00037">
    <property type="entry name" value="CLECT"/>
    <property type="match status" value="1"/>
</dbReference>
<feature type="non-terminal residue" evidence="2">
    <location>
        <position position="1"/>
    </location>
</feature>
<protein>
    <recommendedName>
        <fullName evidence="1">C-type lectin domain-containing protein</fullName>
    </recommendedName>
</protein>
<feature type="domain" description="C-type lectin" evidence="1">
    <location>
        <begin position="38"/>
        <end position="126"/>
    </location>
</feature>
<dbReference type="SMART" id="SM00034">
    <property type="entry name" value="CLECT"/>
    <property type="match status" value="1"/>
</dbReference>
<sequence length="163" mass="19023">RLVRMYRISVLVYLIATIAILQGGARTISRHSVNNVLQESKTYKFFTDERVNWHKAYRYCDKMNMTLASFDNEQEYDQLVEEIKQDTTCAHDGGFWTAGYLTKEGGARWLKNRKPLKFAPWFPGQPVPDDRIRLVSLRPDYHYKLLAQFMSSLNYIACEITTG</sequence>
<dbReference type="Gene3D" id="3.10.100.10">
    <property type="entry name" value="Mannose-Binding Protein A, subunit A"/>
    <property type="match status" value="1"/>
</dbReference>
<accession>A0A1B6EU92</accession>
<dbReference type="AlphaFoldDB" id="A0A1B6EU92"/>
<proteinExistence type="predicted"/>
<reference evidence="2" key="1">
    <citation type="submission" date="2015-11" db="EMBL/GenBank/DDBJ databases">
        <title>De novo transcriptome assembly of four potential Pierce s Disease insect vectors from Arizona vineyards.</title>
        <authorList>
            <person name="Tassone E.E."/>
        </authorList>
    </citation>
    <scope>NUCLEOTIDE SEQUENCE</scope>
</reference>
<dbReference type="PROSITE" id="PS50041">
    <property type="entry name" value="C_TYPE_LECTIN_2"/>
    <property type="match status" value="1"/>
</dbReference>